<dbReference type="Proteomes" id="UP000532746">
    <property type="component" value="Unassembled WGS sequence"/>
</dbReference>
<dbReference type="EMBL" id="JACHGG010000008">
    <property type="protein sequence ID" value="MBB6061045.1"/>
    <property type="molecule type" value="Genomic_DNA"/>
</dbReference>
<evidence type="ECO:0000313" key="1">
    <source>
        <dbReference type="EMBL" id="MBB6061045.1"/>
    </source>
</evidence>
<accession>A0A7W9T3W2</accession>
<gene>
    <name evidence="1" type="ORF">HNQ93_003923</name>
</gene>
<protein>
    <submittedName>
        <fullName evidence="1">Uncharacterized protein</fullName>
    </submittedName>
</protein>
<evidence type="ECO:0000313" key="2">
    <source>
        <dbReference type="Proteomes" id="UP000532746"/>
    </source>
</evidence>
<sequence length="122" mass="13876">MFSSTTKNRYLLQVGFVQLALYRSWDYPVGHTEAAFIPVTDVRYQYHLPAQDGTQLYAYSWVQEPGYLLSTARHISAFEHIVAEIENDDLLSLQLHVEQFFRQHGGVATPASAPAPAVLYWS</sequence>
<proteinExistence type="predicted"/>
<dbReference type="RefSeq" id="WP_183405323.1">
    <property type="nucleotide sequence ID" value="NZ_JACHGG010000008.1"/>
</dbReference>
<comment type="caution">
    <text evidence="1">The sequence shown here is derived from an EMBL/GenBank/DDBJ whole genome shotgun (WGS) entry which is preliminary data.</text>
</comment>
<reference evidence="1 2" key="1">
    <citation type="submission" date="2020-08" db="EMBL/GenBank/DDBJ databases">
        <title>Genomic Encyclopedia of Type Strains, Phase IV (KMG-IV): sequencing the most valuable type-strain genomes for metagenomic binning, comparative biology and taxonomic classification.</title>
        <authorList>
            <person name="Goeker M."/>
        </authorList>
    </citation>
    <scope>NUCLEOTIDE SEQUENCE [LARGE SCALE GENOMIC DNA]</scope>
    <source>
        <strain evidence="1 2">DSM 26718</strain>
    </source>
</reference>
<name>A0A7W9T3W2_9BACT</name>
<keyword evidence="2" id="KW-1185">Reference proteome</keyword>
<organism evidence="1 2">
    <name type="scientific">Hymenobacter luteus</name>
    <dbReference type="NCBI Taxonomy" id="1411122"/>
    <lineage>
        <taxon>Bacteria</taxon>
        <taxon>Pseudomonadati</taxon>
        <taxon>Bacteroidota</taxon>
        <taxon>Cytophagia</taxon>
        <taxon>Cytophagales</taxon>
        <taxon>Hymenobacteraceae</taxon>
        <taxon>Hymenobacter</taxon>
    </lineage>
</organism>
<dbReference type="AlphaFoldDB" id="A0A7W9T3W2"/>